<dbReference type="GO" id="GO:0008270">
    <property type="term" value="F:zinc ion binding"/>
    <property type="evidence" value="ECO:0007669"/>
    <property type="project" value="UniProtKB-KW"/>
</dbReference>
<accession>A0A0D3CVP7</accession>
<organism evidence="7 8">
    <name type="scientific">Brassica oleracea var. oleracea</name>
    <dbReference type="NCBI Taxonomy" id="109376"/>
    <lineage>
        <taxon>Eukaryota</taxon>
        <taxon>Viridiplantae</taxon>
        <taxon>Streptophyta</taxon>
        <taxon>Embryophyta</taxon>
        <taxon>Tracheophyta</taxon>
        <taxon>Spermatophyta</taxon>
        <taxon>Magnoliopsida</taxon>
        <taxon>eudicotyledons</taxon>
        <taxon>Gunneridae</taxon>
        <taxon>Pentapetalae</taxon>
        <taxon>rosids</taxon>
        <taxon>malvids</taxon>
        <taxon>Brassicales</taxon>
        <taxon>Brassicaceae</taxon>
        <taxon>Brassiceae</taxon>
        <taxon>Brassica</taxon>
    </lineage>
</organism>
<feature type="compositionally biased region" description="Basic and acidic residues" evidence="5">
    <location>
        <begin position="26"/>
        <end position="35"/>
    </location>
</feature>
<name>A0A0D3CVP7_BRAOL</name>
<dbReference type="InterPro" id="IPR007527">
    <property type="entry name" value="Znf_SWIM"/>
</dbReference>
<feature type="region of interest" description="Disordered" evidence="5">
    <location>
        <begin position="129"/>
        <end position="175"/>
    </location>
</feature>
<dbReference type="EnsemblPlants" id="Bo6g080630.1">
    <property type="protein sequence ID" value="Bo6g080630.1"/>
    <property type="gene ID" value="Bo6g080630"/>
</dbReference>
<feature type="compositionally biased region" description="Polar residues" evidence="5">
    <location>
        <begin position="539"/>
        <end position="569"/>
    </location>
</feature>
<feature type="region of interest" description="Disordered" evidence="5">
    <location>
        <begin position="1"/>
        <end position="106"/>
    </location>
</feature>
<dbReference type="InterPro" id="IPR006564">
    <property type="entry name" value="Znf_PMZ"/>
</dbReference>
<feature type="compositionally biased region" description="Acidic residues" evidence="5">
    <location>
        <begin position="137"/>
        <end position="149"/>
    </location>
</feature>
<evidence type="ECO:0000256" key="1">
    <source>
        <dbReference type="ARBA" id="ARBA00022723"/>
    </source>
</evidence>
<dbReference type="AlphaFoldDB" id="A0A0D3CVP7"/>
<dbReference type="eggNOG" id="ENOG502QU1T">
    <property type="taxonomic scope" value="Eukaryota"/>
</dbReference>
<dbReference type="Pfam" id="PF04434">
    <property type="entry name" value="SWIM"/>
    <property type="match status" value="1"/>
</dbReference>
<evidence type="ECO:0000256" key="2">
    <source>
        <dbReference type="ARBA" id="ARBA00022771"/>
    </source>
</evidence>
<dbReference type="PROSITE" id="PS50966">
    <property type="entry name" value="ZF_SWIM"/>
    <property type="match status" value="1"/>
</dbReference>
<evidence type="ECO:0000313" key="7">
    <source>
        <dbReference type="EnsemblPlants" id="Bo6g080630.1"/>
    </source>
</evidence>
<reference evidence="7" key="2">
    <citation type="submission" date="2015-03" db="UniProtKB">
        <authorList>
            <consortium name="EnsemblPlants"/>
        </authorList>
    </citation>
    <scope>IDENTIFICATION</scope>
</reference>
<feature type="region of interest" description="Disordered" evidence="5">
    <location>
        <begin position="520"/>
        <end position="609"/>
    </location>
</feature>
<evidence type="ECO:0000256" key="4">
    <source>
        <dbReference type="PROSITE-ProRule" id="PRU00325"/>
    </source>
</evidence>
<evidence type="ECO:0000313" key="8">
    <source>
        <dbReference type="Proteomes" id="UP000032141"/>
    </source>
</evidence>
<feature type="compositionally biased region" description="Basic residues" evidence="5">
    <location>
        <begin position="1"/>
        <end position="13"/>
    </location>
</feature>
<reference evidence="7 8" key="1">
    <citation type="journal article" date="2014" name="Genome Biol.">
        <title>Transcriptome and methylome profiling reveals relics of genome dominance in the mesopolyploid Brassica oleracea.</title>
        <authorList>
            <person name="Parkin I.A."/>
            <person name="Koh C."/>
            <person name="Tang H."/>
            <person name="Robinson S.J."/>
            <person name="Kagale S."/>
            <person name="Clarke W.E."/>
            <person name="Town C.D."/>
            <person name="Nixon J."/>
            <person name="Krishnakumar V."/>
            <person name="Bidwell S.L."/>
            <person name="Denoeud F."/>
            <person name="Belcram H."/>
            <person name="Links M.G."/>
            <person name="Just J."/>
            <person name="Clarke C."/>
            <person name="Bender T."/>
            <person name="Huebert T."/>
            <person name="Mason A.S."/>
            <person name="Pires J.C."/>
            <person name="Barker G."/>
            <person name="Moore J."/>
            <person name="Walley P.G."/>
            <person name="Manoli S."/>
            <person name="Batley J."/>
            <person name="Edwards D."/>
            <person name="Nelson M.N."/>
            <person name="Wang X."/>
            <person name="Paterson A.H."/>
            <person name="King G."/>
            <person name="Bancroft I."/>
            <person name="Chalhoub B."/>
            <person name="Sharpe A.G."/>
        </authorList>
    </citation>
    <scope>NUCLEOTIDE SEQUENCE</scope>
    <source>
        <strain evidence="7 8">cv. TO1000</strain>
    </source>
</reference>
<dbReference type="SMART" id="SM00575">
    <property type="entry name" value="ZnF_PMZ"/>
    <property type="match status" value="1"/>
</dbReference>
<dbReference type="HOGENOM" id="CLU_466444_0_0_1"/>
<feature type="domain" description="SWIM-type" evidence="6">
    <location>
        <begin position="462"/>
        <end position="494"/>
    </location>
</feature>
<keyword evidence="1" id="KW-0479">Metal-binding</keyword>
<dbReference type="PANTHER" id="PTHR31973:SF187">
    <property type="entry name" value="MUTATOR TRANSPOSASE MUDRA PROTEIN"/>
    <property type="match status" value="1"/>
</dbReference>
<keyword evidence="8" id="KW-1185">Reference proteome</keyword>
<feature type="compositionally biased region" description="Low complexity" evidence="5">
    <location>
        <begin position="570"/>
        <end position="584"/>
    </location>
</feature>
<dbReference type="PANTHER" id="PTHR31973">
    <property type="entry name" value="POLYPROTEIN, PUTATIVE-RELATED"/>
    <property type="match status" value="1"/>
</dbReference>
<protein>
    <recommendedName>
        <fullName evidence="6">SWIM-type domain-containing protein</fullName>
    </recommendedName>
</protein>
<evidence type="ECO:0000259" key="6">
    <source>
        <dbReference type="PROSITE" id="PS50966"/>
    </source>
</evidence>
<proteinExistence type="predicted"/>
<keyword evidence="3" id="KW-0862">Zinc</keyword>
<keyword evidence="2 4" id="KW-0863">Zinc-finger</keyword>
<sequence length="609" mass="68809">MGNKKNKNSRKGKLGGASSIAASGHSRGELLRESSEVAGAISGSKRTIRVNGVGGKKKKAKSDVVDREEEEGISNDEADEVVGDDEADEVVGGDEADEVPDNEQVLDDDACGHGGIEEETTRDLTVFFGEEARNDDCENDEDTGDEWTWEDEKVPDPLSSDDENEEQSIPSLAYREDVDPEALLGLGNTFSTTEEFKHTLLWYTLKTQRNIKLYRSTSLKLAMLFSERLRLNPKITKHEIASEIQREYRMFVSVEACGDAKTKVVEVENDTNWDWFVRHLTNNLGLGDDKGYAILSNKQKQSTPFSEVEHKQCCRHIFDNWKKSSHEMTLQRLFWRISRSYTAGDFKMWSEKLKEYNPGAYATLQVTKPETWSITYFKLGTMCNDNLNNLSESFNRTIREARRKPLLEMLEDIRRQCMVRNAKRTVIANRAKTKFTKTTSKDCMSFPAIGPVTEVDYNGVAYAVDMSELSCGCIQWQMTGIPCIHAAYVILKEVRKRTRADRVITCSNCKQDDHNRKTCKNDFVEAQPKKPRGRPRKNQVPSHASASQPTERQSHASSSSQPTQPQFHASSSQPTQPQVSTEPQGSARWEQAMHEPSSSEASGWGRWFP</sequence>
<feature type="compositionally biased region" description="Acidic residues" evidence="5">
    <location>
        <begin position="66"/>
        <end position="106"/>
    </location>
</feature>
<evidence type="ECO:0000256" key="3">
    <source>
        <dbReference type="ARBA" id="ARBA00022833"/>
    </source>
</evidence>
<dbReference type="Gramene" id="Bo6g080630.1">
    <property type="protein sequence ID" value="Bo6g080630.1"/>
    <property type="gene ID" value="Bo6g080630"/>
</dbReference>
<dbReference type="Proteomes" id="UP000032141">
    <property type="component" value="Chromosome C6"/>
</dbReference>
<evidence type="ECO:0000256" key="5">
    <source>
        <dbReference type="SAM" id="MobiDB-lite"/>
    </source>
</evidence>